<name>A0ABM6RU09_9FIRM</name>
<evidence type="ECO:0000313" key="1">
    <source>
        <dbReference type="EMBL" id="AUW94818.1"/>
    </source>
</evidence>
<accession>A0ABM6RU09</accession>
<dbReference type="EMBL" id="CP019454">
    <property type="protein sequence ID" value="AUW94818.1"/>
    <property type="molecule type" value="Genomic_DNA"/>
</dbReference>
<gene>
    <name evidence="1" type="ORF">BXT84_13385</name>
</gene>
<keyword evidence="2" id="KW-1185">Reference proteome</keyword>
<protein>
    <recommendedName>
        <fullName evidence="3">Phosphohydrolase</fullName>
    </recommendedName>
</protein>
<proteinExistence type="predicted"/>
<evidence type="ECO:0008006" key="3">
    <source>
        <dbReference type="Google" id="ProtNLM"/>
    </source>
</evidence>
<sequence>MRLLPINQLEPGDVIADTLRNADGRVLLRQGVALNADMIKAVEHWGIPALPVEWPGFEEIDTTPIVSSALIDKMAAWAKKPGGLDSARLHEGQALVRTMRDEQLLAHARAFEMLSVYQAGSAYLSFYANLVGLVMRLADQLAPEWSEAYGLAALLYGYHHPGLDNGQVRDLAPAELADLVQTLRQIRVPAPVVTTLLHYQCRYDGSGTPPLKGEEIYRGGALLGLASAFLMLVFQTDGQALPAHEALEWVMGGGGTDFSLEAVRKLGRVVAPYATGQVVSLGREVAVVYHVPADWPNRPLILMLNGDHQGQKIDLRQPDQQTRVISGVYQKRLWS</sequence>
<evidence type="ECO:0000313" key="2">
    <source>
        <dbReference type="Proteomes" id="UP000325292"/>
    </source>
</evidence>
<organism evidence="1 2">
    <name type="scientific">Sulfobacillus thermotolerans</name>
    <dbReference type="NCBI Taxonomy" id="338644"/>
    <lineage>
        <taxon>Bacteria</taxon>
        <taxon>Bacillati</taxon>
        <taxon>Bacillota</taxon>
        <taxon>Clostridia</taxon>
        <taxon>Eubacteriales</taxon>
        <taxon>Clostridiales Family XVII. Incertae Sedis</taxon>
        <taxon>Sulfobacillus</taxon>
    </lineage>
</organism>
<reference evidence="1 2" key="1">
    <citation type="journal article" date="2019" name="Sci. Rep.">
        <title>Sulfobacillus thermotolerans: new insights into resistance and metabolic capacities of acidophilic chemolithotrophs.</title>
        <authorList>
            <person name="Panyushkina A.E."/>
            <person name="Babenko V.V."/>
            <person name="Nikitina A.S."/>
            <person name="Selezneva O.V."/>
            <person name="Tsaplina I.A."/>
            <person name="Letarova M.A."/>
            <person name="Kostryukova E.S."/>
            <person name="Letarov A.V."/>
        </authorList>
    </citation>
    <scope>NUCLEOTIDE SEQUENCE [LARGE SCALE GENOMIC DNA]</scope>
    <source>
        <strain evidence="1 2">Kr1</strain>
    </source>
</reference>
<dbReference type="Proteomes" id="UP000325292">
    <property type="component" value="Chromosome"/>
</dbReference>
<dbReference type="Gene3D" id="1.10.3210.10">
    <property type="entry name" value="Hypothetical protein af1432"/>
    <property type="match status" value="1"/>
</dbReference>